<proteinExistence type="predicted"/>
<dbReference type="GO" id="GO:0003697">
    <property type="term" value="F:single-stranded DNA binding"/>
    <property type="evidence" value="ECO:0007669"/>
    <property type="project" value="InterPro"/>
</dbReference>
<protein>
    <submittedName>
        <fullName evidence="2">Uncharacterized protein</fullName>
    </submittedName>
</protein>
<gene>
    <name evidence="2" type="ORF">DUI87_01443</name>
</gene>
<dbReference type="AlphaFoldDB" id="A0A3M0L653"/>
<name>A0A3M0L653_HIRRU</name>
<dbReference type="PANTHER" id="PTHR14944:SF2">
    <property type="entry name" value="RPA-RELATED PROTEIN RADX"/>
    <property type="match status" value="1"/>
</dbReference>
<keyword evidence="3" id="KW-1185">Reference proteome</keyword>
<dbReference type="OrthoDB" id="5965770at2759"/>
<organism evidence="2 3">
    <name type="scientific">Hirundo rustica rustica</name>
    <dbReference type="NCBI Taxonomy" id="333673"/>
    <lineage>
        <taxon>Eukaryota</taxon>
        <taxon>Metazoa</taxon>
        <taxon>Chordata</taxon>
        <taxon>Craniata</taxon>
        <taxon>Vertebrata</taxon>
        <taxon>Euteleostomi</taxon>
        <taxon>Archelosauria</taxon>
        <taxon>Archosauria</taxon>
        <taxon>Dinosauria</taxon>
        <taxon>Saurischia</taxon>
        <taxon>Theropoda</taxon>
        <taxon>Coelurosauria</taxon>
        <taxon>Aves</taxon>
        <taxon>Neognathae</taxon>
        <taxon>Neoaves</taxon>
        <taxon>Telluraves</taxon>
        <taxon>Australaves</taxon>
        <taxon>Passeriformes</taxon>
        <taxon>Sylvioidea</taxon>
        <taxon>Hirundinidae</taxon>
        <taxon>Hirundo</taxon>
    </lineage>
</organism>
<dbReference type="Pfam" id="PF17659">
    <property type="entry name" value="RADX"/>
    <property type="match status" value="2"/>
</dbReference>
<dbReference type="InterPro" id="IPR040893">
    <property type="entry name" value="RADX"/>
</dbReference>
<feature type="transmembrane region" description="Helical" evidence="1">
    <location>
        <begin position="232"/>
        <end position="252"/>
    </location>
</feature>
<accession>A0A3M0L653</accession>
<reference evidence="2 3" key="1">
    <citation type="submission" date="2018-07" db="EMBL/GenBank/DDBJ databases">
        <title>A high quality draft genome assembly of the barn swallow (H. rustica rustica).</title>
        <authorList>
            <person name="Formenti G."/>
            <person name="Chiara M."/>
            <person name="Poveda L."/>
            <person name="Francoijs K.-J."/>
            <person name="Bonisoli-Alquati A."/>
            <person name="Canova L."/>
            <person name="Gianfranceschi L."/>
            <person name="Horner D.S."/>
            <person name="Saino N."/>
        </authorList>
    </citation>
    <scope>NUCLEOTIDE SEQUENCE [LARGE SCALE GENOMIC DNA]</scope>
    <source>
        <strain evidence="2">Chelidonia</strain>
        <tissue evidence="2">Blood</tissue>
    </source>
</reference>
<dbReference type="PANTHER" id="PTHR14944">
    <property type="entry name" value="RPA-RELATED PROTEIN RADX"/>
    <property type="match status" value="1"/>
</dbReference>
<evidence type="ECO:0000313" key="3">
    <source>
        <dbReference type="Proteomes" id="UP000269221"/>
    </source>
</evidence>
<dbReference type="EMBL" id="QRBI01000093">
    <property type="protein sequence ID" value="RMC20591.1"/>
    <property type="molecule type" value="Genomic_DNA"/>
</dbReference>
<evidence type="ECO:0000256" key="1">
    <source>
        <dbReference type="SAM" id="Phobius"/>
    </source>
</evidence>
<keyword evidence="1" id="KW-1133">Transmembrane helix</keyword>
<keyword evidence="1" id="KW-0812">Transmembrane</keyword>
<comment type="caution">
    <text evidence="2">The sequence shown here is derived from an EMBL/GenBank/DDBJ whole genome shotgun (WGS) entry which is preliminary data.</text>
</comment>
<evidence type="ECO:0000313" key="2">
    <source>
        <dbReference type="EMBL" id="RMC20591.1"/>
    </source>
</evidence>
<keyword evidence="1" id="KW-0472">Membrane</keyword>
<dbReference type="Proteomes" id="UP000269221">
    <property type="component" value="Unassembled WGS sequence"/>
</dbReference>
<sequence length="267" mass="30475">MRLVREADLNVRDPPTEISIIPEEMVKPEWGLPEVKYRFITRSELDDLPHNHSCDVIGLVTFVGRAERARKRGWHKGQPYTKDAKVKNFIQWTKSQSKADQIKKTVIGGYYPFPRPPDSFWKYCKNNEAESVLKSIGEIGKEIEDLHYKEHKQIAVQGIISAIRCISYSDAAEEAPGGELIQVKPEVKACLLCSLLFSICYSPRYLCIHSMPLVLEPQLKEEKVCVGLWKAVSLYIFQSLIYLLVVLVLLISPTLGDMGIYMADFDR</sequence>
<dbReference type="STRING" id="333673.A0A3M0L653"/>